<organism evidence="3 4">
    <name type="scientific">Thiocapsa marina 5811</name>
    <dbReference type="NCBI Taxonomy" id="768671"/>
    <lineage>
        <taxon>Bacteria</taxon>
        <taxon>Pseudomonadati</taxon>
        <taxon>Pseudomonadota</taxon>
        <taxon>Gammaproteobacteria</taxon>
        <taxon>Chromatiales</taxon>
        <taxon>Chromatiaceae</taxon>
        <taxon>Thiocapsa</taxon>
    </lineage>
</organism>
<sequence length="192" mass="22251">MTKDLSTWLDTLLDELQGIEVRRKSSRRIRVDVQPDALPALLELLRGRASYVHLSAISCVDWIEENEFELVYHVWSYEIGSLVSAHTRIARDPGVYISVYDIYTPAAFFERDIHEMFGVFFEGSPDMSKFILTEWDGPPPMRKDFDSEAWVNAHFDFQDYQPDWLKEIEAKGGGVAVRPDEQRFSRRDVDAS</sequence>
<comment type="similarity">
    <text evidence="1">Belongs to the complex I 30 kDa subunit family.</text>
</comment>
<evidence type="ECO:0000313" key="4">
    <source>
        <dbReference type="Proteomes" id="UP000005459"/>
    </source>
</evidence>
<dbReference type="Pfam" id="PF00329">
    <property type="entry name" value="Complex1_30kDa"/>
    <property type="match status" value="1"/>
</dbReference>
<evidence type="ECO:0000259" key="2">
    <source>
        <dbReference type="Pfam" id="PF00329"/>
    </source>
</evidence>
<dbReference type="STRING" id="768671.ThimaDRAFT_1750"/>
<dbReference type="EMBL" id="AFWV01000005">
    <property type="protein sequence ID" value="EGV18946.1"/>
    <property type="molecule type" value="Genomic_DNA"/>
</dbReference>
<dbReference type="InterPro" id="IPR001268">
    <property type="entry name" value="NADH_UbQ_OxRdtase_30kDa_su"/>
</dbReference>
<accession>F9U9Z8</accession>
<feature type="domain" description="NADH:ubiquinone oxidoreductase 30kDa subunit" evidence="2">
    <location>
        <begin position="31"/>
        <end position="148"/>
    </location>
</feature>
<protein>
    <submittedName>
        <fullName evidence="3">NADH dehydrogenase (Ubiquinone) 30 kDa subunit</fullName>
    </submittedName>
</protein>
<keyword evidence="4" id="KW-1185">Reference proteome</keyword>
<dbReference type="PATRIC" id="fig|768671.3.peg.1862"/>
<gene>
    <name evidence="3" type="ORF">ThimaDRAFT_1750</name>
</gene>
<name>F9U9Z8_9GAMM</name>
<dbReference type="Gene3D" id="3.30.460.80">
    <property type="entry name" value="NADH:ubiquinone oxidoreductase, 30kDa subunit"/>
    <property type="match status" value="1"/>
</dbReference>
<dbReference type="RefSeq" id="WP_007192626.1">
    <property type="nucleotide sequence ID" value="NZ_AFWV01000005.1"/>
</dbReference>
<dbReference type="InterPro" id="IPR037232">
    <property type="entry name" value="NADH_quin_OxRdtase_su_C/D-like"/>
</dbReference>
<evidence type="ECO:0000313" key="3">
    <source>
        <dbReference type="EMBL" id="EGV18946.1"/>
    </source>
</evidence>
<dbReference type="eggNOG" id="COG0852">
    <property type="taxonomic scope" value="Bacteria"/>
</dbReference>
<dbReference type="OrthoDB" id="9803286at2"/>
<dbReference type="Proteomes" id="UP000005459">
    <property type="component" value="Unassembled WGS sequence"/>
</dbReference>
<dbReference type="AlphaFoldDB" id="F9U9Z8"/>
<dbReference type="PANTHER" id="PTHR10884">
    <property type="entry name" value="NADH DEHYDROGENASE UBIQUINONE IRON-SULFUR PROTEIN 3"/>
    <property type="match status" value="1"/>
</dbReference>
<evidence type="ECO:0000256" key="1">
    <source>
        <dbReference type="ARBA" id="ARBA00007569"/>
    </source>
</evidence>
<dbReference type="PANTHER" id="PTHR10884:SF14">
    <property type="entry name" value="NADH DEHYDROGENASE [UBIQUINONE] IRON-SULFUR PROTEIN 3, MITOCHONDRIAL"/>
    <property type="match status" value="1"/>
</dbReference>
<dbReference type="SUPFAM" id="SSF143243">
    <property type="entry name" value="Nqo5-like"/>
    <property type="match status" value="1"/>
</dbReference>
<keyword evidence="3" id="KW-0830">Ubiquinone</keyword>
<reference evidence="3 4" key="1">
    <citation type="submission" date="2011-06" db="EMBL/GenBank/DDBJ databases">
        <title>The draft genome of Thiocapsa marina 5811.</title>
        <authorList>
            <consortium name="US DOE Joint Genome Institute (JGI-PGF)"/>
            <person name="Lucas S."/>
            <person name="Han J."/>
            <person name="Cheng J.-F."/>
            <person name="Goodwin L."/>
            <person name="Pitluck S."/>
            <person name="Peters L."/>
            <person name="Land M.L."/>
            <person name="Hauser L."/>
            <person name="Vogl K."/>
            <person name="Liu Z."/>
            <person name="Imhoff J."/>
            <person name="Thiel V."/>
            <person name="Frigaard N.-U."/>
            <person name="Bryant D."/>
            <person name="Woyke T.J."/>
        </authorList>
    </citation>
    <scope>NUCLEOTIDE SEQUENCE [LARGE SCALE GENOMIC DNA]</scope>
    <source>
        <strain evidence="3 4">5811</strain>
    </source>
</reference>
<proteinExistence type="inferred from homology"/>
<dbReference type="GO" id="GO:0008137">
    <property type="term" value="F:NADH dehydrogenase (ubiquinone) activity"/>
    <property type="evidence" value="ECO:0007669"/>
    <property type="project" value="InterPro"/>
</dbReference>